<evidence type="ECO:0000313" key="3">
    <source>
        <dbReference type="Proteomes" id="UP001500936"/>
    </source>
</evidence>
<dbReference type="Proteomes" id="UP001500936">
    <property type="component" value="Unassembled WGS sequence"/>
</dbReference>
<reference evidence="3" key="1">
    <citation type="journal article" date="2019" name="Int. J. Syst. Evol. Microbiol.">
        <title>The Global Catalogue of Microorganisms (GCM) 10K type strain sequencing project: providing services to taxonomists for standard genome sequencing and annotation.</title>
        <authorList>
            <consortium name="The Broad Institute Genomics Platform"/>
            <consortium name="The Broad Institute Genome Sequencing Center for Infectious Disease"/>
            <person name="Wu L."/>
            <person name="Ma J."/>
        </authorList>
    </citation>
    <scope>NUCLEOTIDE SEQUENCE [LARGE SCALE GENOMIC DNA]</scope>
    <source>
        <strain evidence="3">JCM 17925</strain>
    </source>
</reference>
<sequence length="268" mass="31116">MFLARFLFKDAYRSVTNPSGREFLRLLLRYADRKRYMPTLVSFDDYQFTVPDAFSFVWQYKEIFVDEFYRFGTQQTNPVILDCGANIGMSVAYFRKHYPTARIVAFEADPAIGAILQQNISQNHIANVEVVNKAVWVNNDGILFGSEAADSSSIYSQSPKNVVPSVRLHDYLVQEPRVDMLKIDIEGAETDVLDDCRHVLGHVQNLFVEFHSYIGQPQSLARVVQILEENGFRYYVNTYQDRNKPFINHQYKNNTVMDLQLNLFAWRP</sequence>
<proteinExistence type="predicted"/>
<evidence type="ECO:0000313" key="2">
    <source>
        <dbReference type="EMBL" id="GAA4408799.1"/>
    </source>
</evidence>
<dbReference type="SUPFAM" id="SSF53335">
    <property type="entry name" value="S-adenosyl-L-methionine-dependent methyltransferases"/>
    <property type="match status" value="1"/>
</dbReference>
<gene>
    <name evidence="2" type="ORF">GCM10023187_31220</name>
</gene>
<protein>
    <recommendedName>
        <fullName evidence="1">Methyltransferase FkbM domain-containing protein</fullName>
    </recommendedName>
</protein>
<dbReference type="RefSeq" id="WP_345268718.1">
    <property type="nucleotide sequence ID" value="NZ_BAABHB010000005.1"/>
</dbReference>
<dbReference type="EMBL" id="BAABHB010000005">
    <property type="protein sequence ID" value="GAA4408799.1"/>
    <property type="molecule type" value="Genomic_DNA"/>
</dbReference>
<dbReference type="PANTHER" id="PTHR34203">
    <property type="entry name" value="METHYLTRANSFERASE, FKBM FAMILY PROTEIN"/>
    <property type="match status" value="1"/>
</dbReference>
<dbReference type="InterPro" id="IPR029063">
    <property type="entry name" value="SAM-dependent_MTases_sf"/>
</dbReference>
<dbReference type="InterPro" id="IPR006342">
    <property type="entry name" value="FkbM_mtfrase"/>
</dbReference>
<accession>A0ABP8KKM1</accession>
<evidence type="ECO:0000259" key="1">
    <source>
        <dbReference type="Pfam" id="PF05050"/>
    </source>
</evidence>
<feature type="domain" description="Methyltransferase FkbM" evidence="1">
    <location>
        <begin position="82"/>
        <end position="234"/>
    </location>
</feature>
<dbReference type="NCBIfam" id="TIGR01444">
    <property type="entry name" value="fkbM_fam"/>
    <property type="match status" value="1"/>
</dbReference>
<dbReference type="Pfam" id="PF05050">
    <property type="entry name" value="Methyltransf_21"/>
    <property type="match status" value="1"/>
</dbReference>
<comment type="caution">
    <text evidence="2">The sequence shown here is derived from an EMBL/GenBank/DDBJ whole genome shotgun (WGS) entry which is preliminary data.</text>
</comment>
<dbReference type="PANTHER" id="PTHR34203:SF15">
    <property type="entry name" value="SLL1173 PROTEIN"/>
    <property type="match status" value="1"/>
</dbReference>
<dbReference type="InterPro" id="IPR052514">
    <property type="entry name" value="SAM-dependent_MTase"/>
</dbReference>
<name>A0ABP8KKM1_9BACT</name>
<keyword evidence="3" id="KW-1185">Reference proteome</keyword>
<organism evidence="2 3">
    <name type="scientific">Nibrella viscosa</name>
    <dbReference type="NCBI Taxonomy" id="1084524"/>
    <lineage>
        <taxon>Bacteria</taxon>
        <taxon>Pseudomonadati</taxon>
        <taxon>Bacteroidota</taxon>
        <taxon>Cytophagia</taxon>
        <taxon>Cytophagales</taxon>
        <taxon>Spirosomataceae</taxon>
        <taxon>Nibrella</taxon>
    </lineage>
</organism>
<dbReference type="Gene3D" id="3.40.50.150">
    <property type="entry name" value="Vaccinia Virus protein VP39"/>
    <property type="match status" value="1"/>
</dbReference>